<accession>A0A699GIU0</accession>
<sequence>MGVDREGTQGQAVQGGAAARALDYASGGAGAAGRTDAPPARFDLVCAGDRVAAVERAPAGLGPGRSGAQDLVDTGRAVEERRGHPRVAEPVCGRCVTAPAGQAPGAGVHPGWLPGQPAQHQELARRGQAGGHPEFPLARPAAHVGQLAGAKRHPGVRPAGNGGVEVARHGAAVCAPGTGADVAPRGDGGSNAGEGGLDHKSVTNGRGGRQ</sequence>
<dbReference type="AlphaFoldDB" id="A0A699GIU0"/>
<evidence type="ECO:0000256" key="1">
    <source>
        <dbReference type="SAM" id="MobiDB-lite"/>
    </source>
</evidence>
<comment type="caution">
    <text evidence="2">The sequence shown here is derived from an EMBL/GenBank/DDBJ whole genome shotgun (WGS) entry which is preliminary data.</text>
</comment>
<dbReference type="EMBL" id="BKCJ010000012">
    <property type="protein sequence ID" value="GEU28658.1"/>
    <property type="molecule type" value="Genomic_DNA"/>
</dbReference>
<proteinExistence type="predicted"/>
<organism evidence="2">
    <name type="scientific">Tanacetum cinerariifolium</name>
    <name type="common">Dalmatian daisy</name>
    <name type="synonym">Chrysanthemum cinerariifolium</name>
    <dbReference type="NCBI Taxonomy" id="118510"/>
    <lineage>
        <taxon>Eukaryota</taxon>
        <taxon>Viridiplantae</taxon>
        <taxon>Streptophyta</taxon>
        <taxon>Embryophyta</taxon>
        <taxon>Tracheophyta</taxon>
        <taxon>Spermatophyta</taxon>
        <taxon>Magnoliopsida</taxon>
        <taxon>eudicotyledons</taxon>
        <taxon>Gunneridae</taxon>
        <taxon>Pentapetalae</taxon>
        <taxon>asterids</taxon>
        <taxon>campanulids</taxon>
        <taxon>Asterales</taxon>
        <taxon>Asteraceae</taxon>
        <taxon>Asteroideae</taxon>
        <taxon>Anthemideae</taxon>
        <taxon>Anthemidinae</taxon>
        <taxon>Tanacetum</taxon>
    </lineage>
</organism>
<evidence type="ECO:0000313" key="2">
    <source>
        <dbReference type="EMBL" id="GEU28658.1"/>
    </source>
</evidence>
<feature type="region of interest" description="Disordered" evidence="1">
    <location>
        <begin position="175"/>
        <end position="210"/>
    </location>
</feature>
<name>A0A699GIU0_TANCI</name>
<feature type="compositionally biased region" description="Gly residues" evidence="1">
    <location>
        <begin position="186"/>
        <end position="195"/>
    </location>
</feature>
<reference evidence="2" key="1">
    <citation type="journal article" date="2019" name="Sci. Rep.">
        <title>Draft genome of Tanacetum cinerariifolium, the natural source of mosquito coil.</title>
        <authorList>
            <person name="Yamashiro T."/>
            <person name="Shiraishi A."/>
            <person name="Satake H."/>
            <person name="Nakayama K."/>
        </authorList>
    </citation>
    <scope>NUCLEOTIDE SEQUENCE</scope>
</reference>
<gene>
    <name evidence="2" type="ORF">Tci_000636</name>
</gene>
<protein>
    <submittedName>
        <fullName evidence="2">Uncharacterized protein</fullName>
    </submittedName>
</protein>